<gene>
    <name evidence="3" type="ORF">Adt_11033</name>
</gene>
<comment type="caution">
    <text evidence="3">The sequence shown here is derived from an EMBL/GenBank/DDBJ whole genome shotgun (WGS) entry which is preliminary data.</text>
</comment>
<accession>A0ABD1ULQ4</accession>
<feature type="region of interest" description="Disordered" evidence="2">
    <location>
        <begin position="191"/>
        <end position="216"/>
    </location>
</feature>
<evidence type="ECO:0000313" key="3">
    <source>
        <dbReference type="EMBL" id="KAL2525979.1"/>
    </source>
</evidence>
<evidence type="ECO:0000256" key="1">
    <source>
        <dbReference type="SAM" id="Coils"/>
    </source>
</evidence>
<protein>
    <submittedName>
        <fullName evidence="3">Uncharacterized protein</fullName>
    </submittedName>
</protein>
<keyword evidence="1" id="KW-0175">Coiled coil</keyword>
<dbReference type="EMBL" id="JBFOLK010000003">
    <property type="protein sequence ID" value="KAL2525979.1"/>
    <property type="molecule type" value="Genomic_DNA"/>
</dbReference>
<evidence type="ECO:0000256" key="2">
    <source>
        <dbReference type="SAM" id="MobiDB-lite"/>
    </source>
</evidence>
<reference evidence="4" key="1">
    <citation type="submission" date="2024-07" db="EMBL/GenBank/DDBJ databases">
        <title>Two chromosome-level genome assemblies of Korean endemic species Abeliophyllum distichum and Forsythia ovata (Oleaceae).</title>
        <authorList>
            <person name="Jang H."/>
        </authorList>
    </citation>
    <scope>NUCLEOTIDE SEQUENCE [LARGE SCALE GENOMIC DNA]</scope>
</reference>
<evidence type="ECO:0000313" key="4">
    <source>
        <dbReference type="Proteomes" id="UP001604336"/>
    </source>
</evidence>
<proteinExistence type="predicted"/>
<sequence length="216" mass="24109">MILPHLQRTLTIVDSFWTHDWADYSVKSSDGVKLSTIKTLVARSLVLIEEAKSSGILNKSKREIRLLTDERDKLKTDLATTESDVAMFSKMSDLANQAQEVTVQALAEANKLRSEIDELDGENLKLKLETEEAVKVGVEEFKNQFEFTPYYENLQAFFVNFGARQVLAKVKELHLNLDLSVIETDYQALEEAEDGANQLPTDGTGDSAEQPPAEGA</sequence>
<name>A0ABD1ULQ4_9LAMI</name>
<keyword evidence="4" id="KW-1185">Reference proteome</keyword>
<dbReference type="AlphaFoldDB" id="A0ABD1ULQ4"/>
<feature type="coiled-coil region" evidence="1">
    <location>
        <begin position="57"/>
        <end position="129"/>
    </location>
</feature>
<organism evidence="3 4">
    <name type="scientific">Abeliophyllum distichum</name>
    <dbReference type="NCBI Taxonomy" id="126358"/>
    <lineage>
        <taxon>Eukaryota</taxon>
        <taxon>Viridiplantae</taxon>
        <taxon>Streptophyta</taxon>
        <taxon>Embryophyta</taxon>
        <taxon>Tracheophyta</taxon>
        <taxon>Spermatophyta</taxon>
        <taxon>Magnoliopsida</taxon>
        <taxon>eudicotyledons</taxon>
        <taxon>Gunneridae</taxon>
        <taxon>Pentapetalae</taxon>
        <taxon>asterids</taxon>
        <taxon>lamiids</taxon>
        <taxon>Lamiales</taxon>
        <taxon>Oleaceae</taxon>
        <taxon>Forsythieae</taxon>
        <taxon>Abeliophyllum</taxon>
    </lineage>
</organism>
<dbReference type="Proteomes" id="UP001604336">
    <property type="component" value="Unassembled WGS sequence"/>
</dbReference>